<dbReference type="InterPro" id="IPR052016">
    <property type="entry name" value="Bact_Sigma-Reg"/>
</dbReference>
<dbReference type="RefSeq" id="WP_119791914.1">
    <property type="nucleotide sequence ID" value="NZ_QYZD01000003.1"/>
</dbReference>
<dbReference type="SUPFAM" id="SSF81606">
    <property type="entry name" value="PP2C-like"/>
    <property type="match status" value="1"/>
</dbReference>
<dbReference type="GO" id="GO:0000160">
    <property type="term" value="P:phosphorelay signal transduction system"/>
    <property type="evidence" value="ECO:0007669"/>
    <property type="project" value="InterPro"/>
</dbReference>
<dbReference type="Gene3D" id="3.60.40.10">
    <property type="entry name" value="PPM-type phosphatase domain"/>
    <property type="match status" value="1"/>
</dbReference>
<evidence type="ECO:0000313" key="4">
    <source>
        <dbReference type="EMBL" id="RJG25717.1"/>
    </source>
</evidence>
<dbReference type="InterPro" id="IPR036457">
    <property type="entry name" value="PPM-type-like_dom_sf"/>
</dbReference>
<protein>
    <submittedName>
        <fullName evidence="4">Fused response regulator/phosphatase</fullName>
    </submittedName>
</protein>
<dbReference type="PANTHER" id="PTHR43156:SF14">
    <property type="entry name" value="PHOSPHOSERINE PHOSPHATASE RSBP"/>
    <property type="match status" value="1"/>
</dbReference>
<evidence type="ECO:0000259" key="3">
    <source>
        <dbReference type="PROSITE" id="PS50110"/>
    </source>
</evidence>
<dbReference type="EMBL" id="QYZD01000003">
    <property type="protein sequence ID" value="RJG25717.1"/>
    <property type="molecule type" value="Genomic_DNA"/>
</dbReference>
<proteinExistence type="predicted"/>
<dbReference type="GO" id="GO:0016791">
    <property type="term" value="F:phosphatase activity"/>
    <property type="evidence" value="ECO:0007669"/>
    <property type="project" value="TreeGrafter"/>
</dbReference>
<dbReference type="PANTHER" id="PTHR43156">
    <property type="entry name" value="STAGE II SPORULATION PROTEIN E-RELATED"/>
    <property type="match status" value="1"/>
</dbReference>
<keyword evidence="1" id="KW-0378">Hydrolase</keyword>
<evidence type="ECO:0000313" key="5">
    <source>
        <dbReference type="Proteomes" id="UP000266177"/>
    </source>
</evidence>
<dbReference type="Pfam" id="PF07228">
    <property type="entry name" value="SpoIIE"/>
    <property type="match status" value="1"/>
</dbReference>
<dbReference type="Proteomes" id="UP000266177">
    <property type="component" value="Unassembled WGS sequence"/>
</dbReference>
<dbReference type="SMART" id="SM00448">
    <property type="entry name" value="REC"/>
    <property type="match status" value="1"/>
</dbReference>
<sequence length="379" mass="42657">MNVLVVDDNPTNVMLIREILRKAGYTRVQSASSAREMYEVLGLEGPVGPLYVPDVDLILLDMMMPEIDGLEACRTIQQYSELRDIPIIIVTAIGDSHMLAEALDAGAADYVTKPINRIELLARIRLALRLKQEKDWHKERDRHIREELRLAARVQSSVLTEPLSDERITIDALYQPSEELAGDLYAWFKLGEGRYGIMIIDMMGHGVSSALLCMFIASVLRDAVVQTEQPDMVLKRLNTKFHQLHMNGNLMLYYMTALYVVVDTNDRTIQYANAGHPPGIVMMEDGRMVTLESTGYPVGMFAELEVDTHVLKFDSRARIALYTDGLLESAGATVESVMERIGALLKQEPSLKSQAWDELLHPPGEESEDDKCLVWVDIH</sequence>
<organism evidence="4 5">
    <name type="scientific">Paenibacillus thiaminolyticus</name>
    <name type="common">Bacillus thiaminolyticus</name>
    <dbReference type="NCBI Taxonomy" id="49283"/>
    <lineage>
        <taxon>Bacteria</taxon>
        <taxon>Bacillati</taxon>
        <taxon>Bacillota</taxon>
        <taxon>Bacilli</taxon>
        <taxon>Bacillales</taxon>
        <taxon>Paenibacillaceae</taxon>
        <taxon>Paenibacillus</taxon>
    </lineage>
</organism>
<dbReference type="OrthoDB" id="9763484at2"/>
<keyword evidence="2" id="KW-0597">Phosphoprotein</keyword>
<feature type="domain" description="Response regulatory" evidence="3">
    <location>
        <begin position="2"/>
        <end position="128"/>
    </location>
</feature>
<evidence type="ECO:0000256" key="2">
    <source>
        <dbReference type="PROSITE-ProRule" id="PRU00169"/>
    </source>
</evidence>
<reference evidence="4 5" key="1">
    <citation type="submission" date="2018-09" db="EMBL/GenBank/DDBJ databases">
        <title>Paenibacillus SK2017-BO5.</title>
        <authorList>
            <person name="Piskunova J.V."/>
            <person name="Dubiley S.A."/>
            <person name="Severinov K.V."/>
        </authorList>
    </citation>
    <scope>NUCLEOTIDE SEQUENCE [LARGE SCALE GENOMIC DNA]</scope>
    <source>
        <strain evidence="4 5">BO5</strain>
    </source>
</reference>
<dbReference type="Gene3D" id="3.40.50.2300">
    <property type="match status" value="1"/>
</dbReference>
<evidence type="ECO:0000256" key="1">
    <source>
        <dbReference type="ARBA" id="ARBA00022801"/>
    </source>
</evidence>
<dbReference type="InterPro" id="IPR011006">
    <property type="entry name" value="CheY-like_superfamily"/>
</dbReference>
<dbReference type="AlphaFoldDB" id="A0A3A3H306"/>
<dbReference type="PROSITE" id="PS50110">
    <property type="entry name" value="RESPONSE_REGULATORY"/>
    <property type="match status" value="1"/>
</dbReference>
<dbReference type="SUPFAM" id="SSF52172">
    <property type="entry name" value="CheY-like"/>
    <property type="match status" value="1"/>
</dbReference>
<feature type="modified residue" description="4-aspartylphosphate" evidence="2">
    <location>
        <position position="61"/>
    </location>
</feature>
<name>A0A3A3H306_PANTH</name>
<dbReference type="Pfam" id="PF00072">
    <property type="entry name" value="Response_reg"/>
    <property type="match status" value="1"/>
</dbReference>
<comment type="caution">
    <text evidence="4">The sequence shown here is derived from an EMBL/GenBank/DDBJ whole genome shotgun (WGS) entry which is preliminary data.</text>
</comment>
<dbReference type="SMART" id="SM00331">
    <property type="entry name" value="PP2C_SIG"/>
    <property type="match status" value="1"/>
</dbReference>
<accession>A0A3A3H306</accession>
<gene>
    <name evidence="4" type="ORF">DQX05_06175</name>
</gene>
<dbReference type="InterPro" id="IPR001932">
    <property type="entry name" value="PPM-type_phosphatase-like_dom"/>
</dbReference>
<dbReference type="InterPro" id="IPR001789">
    <property type="entry name" value="Sig_transdc_resp-reg_receiver"/>
</dbReference>